<evidence type="ECO:0000313" key="3">
    <source>
        <dbReference type="Proteomes" id="UP001159427"/>
    </source>
</evidence>
<gene>
    <name evidence="2" type="ORF">PEVE_00020664</name>
</gene>
<keyword evidence="3" id="KW-1185">Reference proteome</keyword>
<evidence type="ECO:0000259" key="1">
    <source>
        <dbReference type="Pfam" id="PF20700"/>
    </source>
</evidence>
<protein>
    <recommendedName>
        <fullName evidence="1">Mutator-like transposase domain-containing protein</fullName>
    </recommendedName>
</protein>
<dbReference type="InterPro" id="IPR049012">
    <property type="entry name" value="Mutator_transp_dom"/>
</dbReference>
<proteinExistence type="predicted"/>
<accession>A0ABN8SLH4</accession>
<dbReference type="EMBL" id="CALNXI010002771">
    <property type="protein sequence ID" value="CAH3190624.1"/>
    <property type="molecule type" value="Genomic_DNA"/>
</dbReference>
<reference evidence="2 3" key="1">
    <citation type="submission" date="2022-05" db="EMBL/GenBank/DDBJ databases">
        <authorList>
            <consortium name="Genoscope - CEA"/>
            <person name="William W."/>
        </authorList>
    </citation>
    <scope>NUCLEOTIDE SEQUENCE [LARGE SCALE GENOMIC DNA]</scope>
</reference>
<organism evidence="2 3">
    <name type="scientific">Porites evermanni</name>
    <dbReference type="NCBI Taxonomy" id="104178"/>
    <lineage>
        <taxon>Eukaryota</taxon>
        <taxon>Metazoa</taxon>
        <taxon>Cnidaria</taxon>
        <taxon>Anthozoa</taxon>
        <taxon>Hexacorallia</taxon>
        <taxon>Scleractinia</taxon>
        <taxon>Fungiina</taxon>
        <taxon>Poritidae</taxon>
        <taxon>Porites</taxon>
    </lineage>
</organism>
<dbReference type="Pfam" id="PF20700">
    <property type="entry name" value="Mutator"/>
    <property type="match status" value="1"/>
</dbReference>
<dbReference type="Proteomes" id="UP001159427">
    <property type="component" value="Unassembled WGS sequence"/>
</dbReference>
<dbReference type="PANTHER" id="PTHR34485:SF2">
    <property type="entry name" value="PROLINE RICH, LACRIMAL 1"/>
    <property type="match status" value="1"/>
</dbReference>
<dbReference type="PANTHER" id="PTHR34485">
    <property type="entry name" value="PROLINE-RICH, LACRIMAL 1"/>
    <property type="match status" value="1"/>
</dbReference>
<name>A0ABN8SLH4_9CNID</name>
<sequence length="261" mass="29456">MVEALRRTLVGLTLAVPFIVSGHGFAKLHRTLNQCLGIQGISKNRFYEVVQLIYPHIHDILTEICDEEKENMKKIDNNVLGSWQRAVVTSDGVWHTRGHFSKNGSFIVKNYLTGGLLWFGHTCMRRNSEDDDLFMGTAKSMEGFLAGECYRQGKDEGCNIEVVWQDGDSSSQKSVEEVFGAEPRRLFKCGRHVGRAHANSLKDLAKQKFFSPAQISKWKATFLAIESAKCAYEHKWDDGECDFHPSIVCSCGKCKKDEEIS</sequence>
<evidence type="ECO:0000313" key="2">
    <source>
        <dbReference type="EMBL" id="CAH3190624.1"/>
    </source>
</evidence>
<feature type="domain" description="Mutator-like transposase" evidence="1">
    <location>
        <begin position="14"/>
        <end position="213"/>
    </location>
</feature>
<comment type="caution">
    <text evidence="2">The sequence shown here is derived from an EMBL/GenBank/DDBJ whole genome shotgun (WGS) entry which is preliminary data.</text>
</comment>